<proteinExistence type="predicted"/>
<dbReference type="SUPFAM" id="SSF90123">
    <property type="entry name" value="ABC transporter transmembrane region"/>
    <property type="match status" value="2"/>
</dbReference>
<accession>A0ABW4LJN1</accession>
<dbReference type="PROSITE" id="PS50929">
    <property type="entry name" value="ABC_TM1F"/>
    <property type="match status" value="2"/>
</dbReference>
<dbReference type="Proteomes" id="UP001597347">
    <property type="component" value="Unassembled WGS sequence"/>
</dbReference>
<comment type="caution">
    <text evidence="10">The sequence shown here is derived from an EMBL/GenBank/DDBJ whole genome shotgun (WGS) entry which is preliminary data.</text>
</comment>
<comment type="subcellular location">
    <subcellularLocation>
        <location evidence="1">Cell membrane</location>
        <topology evidence="1">Multi-pass membrane protein</topology>
    </subcellularLocation>
</comment>
<evidence type="ECO:0000256" key="5">
    <source>
        <dbReference type="ARBA" id="ARBA00022989"/>
    </source>
</evidence>
<feature type="transmembrane region" description="Helical" evidence="7">
    <location>
        <begin position="57"/>
        <end position="80"/>
    </location>
</feature>
<keyword evidence="2 7" id="KW-0812">Transmembrane</keyword>
<sequence>MSAQPSPLAALRTLRPLERYLLGAAGSVRAAGLVLVAEGIASAIAGVTADGSPSRGALVMTGVGVLLRVLAAWATPAIAARAAAAAKQRLRAELLPALVRRPATRLGSRSMLATDGLDDLDDYAAEYLPALLASVTVPPLVGLVILASDPLSALILVCTVPLVPIFAALIGLHTRDRVATAMDALDRLADHLLELARGLPVLVGLSRLEQQTAALDHIAEDQRRKTSAVLRTAFLSALALELVATLSVAVIAVVIGLRLLSGDLTLAVGLAVLLLAPEVFGPLRDVGAAFHQSEAGLESQRRAQHLIDTSPRPDLRHGKRARVRTTRLSVTHAGRAVAAVRELNLDVAPGSIVLLAGPSGSGKSSVIDVLAGRGAALDPQASVLGQIEVEADDVAYLPQHPRWSATTLRGELEGFGADPTTAMQVLSTLGLAALADADPASCSPGEVRRLALARVLVRVQAGARTVLLDEPTAHLDPASAEQVRTLLVDLARTRGCAVILVSHDPLTGALADRSVDLAATHCTGEKPEHGPKGAAATAREHRAVPVATGSAWRALLVIVRSAAGQFAAATLLGAAATASSVALLGVSAWLIVRAAEEPGITALSIAIVGVRGLGIGRAVLRYAERLTAHDAALLAVSRLRNRLWLATARQGPIGRAATAPTVAIQILVLDPDRARDGVIRTAVPALTAAAALLGGVVAVTALLPAAGFVGALLLVAGGLLAVWGFIRAGTIERTAATARSAAVAATAGLLAAADDLAANGAARRAVATALSSAAAADSASARLRRLGGVLNAIAVLITGTAAIGLLLSAVAAGTVPPAGVAVLALLPLGLTGPLQQLASAASSWPLLARTLARVDAASAVPAWAPDSGPVGQLDPVEEVRLERLSATYPGGEPVLQDVSASVRRGEHLVVTGPSGSGKSTLLALLLRYLDPSAGAVLLNGIDERRIAPHAIRRRVAWCPQEAHLFDSTIRGNLLLGIPPGEHVEETALIGVLERAGLADLLDTLPAGLDTPVGPGGSWLSGGQRQRLAVARTILTGADTILLDEPTAHLDRLGAEALVHDLTAALHEQILITVTHDFSLLPHGTARLRLPGTFERALRSAGPRLALRDDLDRARGHPLQ</sequence>
<evidence type="ECO:0000256" key="4">
    <source>
        <dbReference type="ARBA" id="ARBA00022840"/>
    </source>
</evidence>
<dbReference type="Pfam" id="PF00664">
    <property type="entry name" value="ABC_membrane"/>
    <property type="match status" value="1"/>
</dbReference>
<feature type="transmembrane region" description="Helical" evidence="7">
    <location>
        <begin position="264"/>
        <end position="283"/>
    </location>
</feature>
<dbReference type="InterPro" id="IPR003439">
    <property type="entry name" value="ABC_transporter-like_ATP-bd"/>
</dbReference>
<evidence type="ECO:0000256" key="7">
    <source>
        <dbReference type="SAM" id="Phobius"/>
    </source>
</evidence>
<dbReference type="PROSITE" id="PS50893">
    <property type="entry name" value="ABC_TRANSPORTER_2"/>
    <property type="match status" value="2"/>
</dbReference>
<dbReference type="SMART" id="SM00382">
    <property type="entry name" value="AAA"/>
    <property type="match status" value="2"/>
</dbReference>
<feature type="domain" description="ABC transporter" evidence="8">
    <location>
        <begin position="323"/>
        <end position="548"/>
    </location>
</feature>
<keyword evidence="5 7" id="KW-1133">Transmembrane helix</keyword>
<reference evidence="11" key="1">
    <citation type="journal article" date="2019" name="Int. J. Syst. Evol. Microbiol.">
        <title>The Global Catalogue of Microorganisms (GCM) 10K type strain sequencing project: providing services to taxonomists for standard genome sequencing and annotation.</title>
        <authorList>
            <consortium name="The Broad Institute Genomics Platform"/>
            <consortium name="The Broad Institute Genome Sequencing Center for Infectious Disease"/>
            <person name="Wu L."/>
            <person name="Ma J."/>
        </authorList>
    </citation>
    <scope>NUCLEOTIDE SEQUENCE [LARGE SCALE GENOMIC DNA]</scope>
    <source>
        <strain evidence="11">CGMCC 1.12471</strain>
    </source>
</reference>
<dbReference type="InterPro" id="IPR036640">
    <property type="entry name" value="ABC1_TM_sf"/>
</dbReference>
<dbReference type="InterPro" id="IPR014223">
    <property type="entry name" value="ABC_CydC/D"/>
</dbReference>
<protein>
    <submittedName>
        <fullName evidence="10">Thiol reductant ABC exporter subunit CydC</fullName>
    </submittedName>
</protein>
<dbReference type="Gene3D" id="1.20.1560.10">
    <property type="entry name" value="ABC transporter type 1, transmembrane domain"/>
    <property type="match status" value="2"/>
</dbReference>
<dbReference type="EMBL" id="JBHUEA010000020">
    <property type="protein sequence ID" value="MFD1722396.1"/>
    <property type="molecule type" value="Genomic_DNA"/>
</dbReference>
<feature type="domain" description="ABC transmembrane type-1" evidence="9">
    <location>
        <begin position="21"/>
        <end position="295"/>
    </location>
</feature>
<feature type="transmembrane region" description="Helical" evidence="7">
    <location>
        <begin position="789"/>
        <end position="812"/>
    </location>
</feature>
<dbReference type="InterPro" id="IPR017871">
    <property type="entry name" value="ABC_transporter-like_CS"/>
</dbReference>
<evidence type="ECO:0000259" key="9">
    <source>
        <dbReference type="PROSITE" id="PS50929"/>
    </source>
</evidence>
<dbReference type="InterPro" id="IPR003593">
    <property type="entry name" value="AAA+_ATPase"/>
</dbReference>
<feature type="transmembrane region" description="Helical" evidence="7">
    <location>
        <begin position="20"/>
        <end position="45"/>
    </location>
</feature>
<dbReference type="RefSeq" id="WP_377935457.1">
    <property type="nucleotide sequence ID" value="NZ_JBHUEA010000020.1"/>
</dbReference>
<gene>
    <name evidence="10" type="primary">cydC</name>
    <name evidence="10" type="ORF">ACFSBI_12630</name>
</gene>
<feature type="transmembrane region" description="Helical" evidence="7">
    <location>
        <begin position="153"/>
        <end position="172"/>
    </location>
</feature>
<evidence type="ECO:0000259" key="8">
    <source>
        <dbReference type="PROSITE" id="PS50893"/>
    </source>
</evidence>
<name>A0ABW4LJN1_9MICO</name>
<dbReference type="CDD" id="cd18584">
    <property type="entry name" value="ABC_6TM_AarD_CydD"/>
    <property type="match status" value="1"/>
</dbReference>
<keyword evidence="4" id="KW-0067">ATP-binding</keyword>
<evidence type="ECO:0000256" key="1">
    <source>
        <dbReference type="ARBA" id="ARBA00004651"/>
    </source>
</evidence>
<evidence type="ECO:0000313" key="11">
    <source>
        <dbReference type="Proteomes" id="UP001597347"/>
    </source>
</evidence>
<dbReference type="InterPro" id="IPR039421">
    <property type="entry name" value="Type_1_exporter"/>
</dbReference>
<evidence type="ECO:0000256" key="6">
    <source>
        <dbReference type="ARBA" id="ARBA00023136"/>
    </source>
</evidence>
<organism evidence="10 11">
    <name type="scientific">Amnibacterium endophyticum</name>
    <dbReference type="NCBI Taxonomy" id="2109337"/>
    <lineage>
        <taxon>Bacteria</taxon>
        <taxon>Bacillati</taxon>
        <taxon>Actinomycetota</taxon>
        <taxon>Actinomycetes</taxon>
        <taxon>Micrococcales</taxon>
        <taxon>Microbacteriaceae</taxon>
        <taxon>Amnibacterium</taxon>
    </lineage>
</organism>
<feature type="transmembrane region" description="Helical" evidence="7">
    <location>
        <begin position="708"/>
        <end position="726"/>
    </location>
</feature>
<dbReference type="InterPro" id="IPR011527">
    <property type="entry name" value="ABC1_TM_dom"/>
</dbReference>
<dbReference type="Pfam" id="PF00005">
    <property type="entry name" value="ABC_tran"/>
    <property type="match status" value="2"/>
</dbReference>
<dbReference type="SUPFAM" id="SSF52540">
    <property type="entry name" value="P-loop containing nucleoside triphosphate hydrolases"/>
    <property type="match status" value="2"/>
</dbReference>
<dbReference type="InterPro" id="IPR027417">
    <property type="entry name" value="P-loop_NTPase"/>
</dbReference>
<dbReference type="NCBIfam" id="TIGR02868">
    <property type="entry name" value="CydC"/>
    <property type="match status" value="1"/>
</dbReference>
<feature type="domain" description="ABC transmembrane type-1" evidence="9">
    <location>
        <begin position="567"/>
        <end position="846"/>
    </location>
</feature>
<dbReference type="Gene3D" id="3.40.50.300">
    <property type="entry name" value="P-loop containing nucleotide triphosphate hydrolases"/>
    <property type="match status" value="2"/>
</dbReference>
<dbReference type="PROSITE" id="PS00211">
    <property type="entry name" value="ABC_TRANSPORTER_1"/>
    <property type="match status" value="1"/>
</dbReference>
<feature type="transmembrane region" description="Helical" evidence="7">
    <location>
        <begin position="682"/>
        <end position="702"/>
    </location>
</feature>
<dbReference type="PANTHER" id="PTHR24221:SF654">
    <property type="entry name" value="ATP-BINDING CASSETTE SUB-FAMILY B MEMBER 6"/>
    <property type="match status" value="1"/>
</dbReference>
<evidence type="ECO:0000256" key="2">
    <source>
        <dbReference type="ARBA" id="ARBA00022692"/>
    </source>
</evidence>
<keyword evidence="11" id="KW-1185">Reference proteome</keyword>
<evidence type="ECO:0000256" key="3">
    <source>
        <dbReference type="ARBA" id="ARBA00022741"/>
    </source>
</evidence>
<feature type="transmembrane region" description="Helical" evidence="7">
    <location>
        <begin position="598"/>
        <end position="620"/>
    </location>
</feature>
<feature type="transmembrane region" description="Helical" evidence="7">
    <location>
        <begin position="566"/>
        <end position="592"/>
    </location>
</feature>
<dbReference type="PANTHER" id="PTHR24221">
    <property type="entry name" value="ATP-BINDING CASSETTE SUB-FAMILY B"/>
    <property type="match status" value="1"/>
</dbReference>
<keyword evidence="6 7" id="KW-0472">Membrane</keyword>
<feature type="transmembrane region" description="Helical" evidence="7">
    <location>
        <begin position="233"/>
        <end position="258"/>
    </location>
</feature>
<feature type="transmembrane region" description="Helical" evidence="7">
    <location>
        <begin position="127"/>
        <end position="147"/>
    </location>
</feature>
<feature type="domain" description="ABC transporter" evidence="8">
    <location>
        <begin position="879"/>
        <end position="1119"/>
    </location>
</feature>
<keyword evidence="3" id="KW-0547">Nucleotide-binding</keyword>
<evidence type="ECO:0000313" key="10">
    <source>
        <dbReference type="EMBL" id="MFD1722396.1"/>
    </source>
</evidence>